<dbReference type="RefSeq" id="WP_088706885.1">
    <property type="nucleotide sequence ID" value="NZ_LSTO01000001.1"/>
</dbReference>
<dbReference type="Proteomes" id="UP000197535">
    <property type="component" value="Unassembled WGS sequence"/>
</dbReference>
<dbReference type="Gene3D" id="3.90.1200.10">
    <property type="match status" value="1"/>
</dbReference>
<dbReference type="PANTHER" id="PTHR47829:SF1">
    <property type="entry name" value="HAD FAMILY PHOSPHATASE"/>
    <property type="match status" value="1"/>
</dbReference>
<reference evidence="2 3" key="1">
    <citation type="submission" date="2016-02" db="EMBL/GenBank/DDBJ databases">
        <authorList>
            <person name="Wen L."/>
            <person name="He K."/>
            <person name="Yang H."/>
        </authorList>
    </citation>
    <scope>NUCLEOTIDE SEQUENCE [LARGE SCALE GENOMIC DNA]</scope>
    <source>
        <strain evidence="2 3">TSA40</strain>
    </source>
</reference>
<dbReference type="Gene3D" id="3.30.200.20">
    <property type="entry name" value="Phosphorylase Kinase, domain 1"/>
    <property type="match status" value="1"/>
</dbReference>
<dbReference type="SUPFAM" id="SSF56112">
    <property type="entry name" value="Protein kinase-like (PK-like)"/>
    <property type="match status" value="1"/>
</dbReference>
<feature type="domain" description="Aminoglycoside phosphotransferase" evidence="1">
    <location>
        <begin position="40"/>
        <end position="273"/>
    </location>
</feature>
<proteinExistence type="predicted"/>
<gene>
    <name evidence="2" type="ORF">AYR66_11230</name>
</gene>
<name>A0A254TJV5_9BURK</name>
<comment type="caution">
    <text evidence="2">The sequence shown here is derived from an EMBL/GenBank/DDBJ whole genome shotgun (WGS) entry which is preliminary data.</text>
</comment>
<dbReference type="AlphaFoldDB" id="A0A254TJV5"/>
<evidence type="ECO:0000313" key="2">
    <source>
        <dbReference type="EMBL" id="OWW19988.1"/>
    </source>
</evidence>
<keyword evidence="3" id="KW-1185">Reference proteome</keyword>
<dbReference type="InterPro" id="IPR002575">
    <property type="entry name" value="Aminoglycoside_PTrfase"/>
</dbReference>
<organism evidence="2 3">
    <name type="scientific">Noviherbaspirillum denitrificans</name>
    <dbReference type="NCBI Taxonomy" id="1968433"/>
    <lineage>
        <taxon>Bacteria</taxon>
        <taxon>Pseudomonadati</taxon>
        <taxon>Pseudomonadota</taxon>
        <taxon>Betaproteobacteria</taxon>
        <taxon>Burkholderiales</taxon>
        <taxon>Oxalobacteraceae</taxon>
        <taxon>Noviherbaspirillum</taxon>
    </lineage>
</organism>
<dbReference type="InterPro" id="IPR011009">
    <property type="entry name" value="Kinase-like_dom_sf"/>
</dbReference>
<evidence type="ECO:0000313" key="3">
    <source>
        <dbReference type="Proteomes" id="UP000197535"/>
    </source>
</evidence>
<dbReference type="EMBL" id="LSTO01000001">
    <property type="protein sequence ID" value="OWW19988.1"/>
    <property type="molecule type" value="Genomic_DNA"/>
</dbReference>
<dbReference type="CDD" id="cd05154">
    <property type="entry name" value="ACAD10_11_N-like"/>
    <property type="match status" value="1"/>
</dbReference>
<protein>
    <recommendedName>
        <fullName evidence="1">Aminoglycoside phosphotransferase domain-containing protein</fullName>
    </recommendedName>
</protein>
<evidence type="ECO:0000259" key="1">
    <source>
        <dbReference type="Pfam" id="PF01636"/>
    </source>
</evidence>
<accession>A0A254TJV5</accession>
<dbReference type="PANTHER" id="PTHR47829">
    <property type="entry name" value="HYDROLASE, PUTATIVE (AFU_ORTHOLOGUE AFUA_1G12880)-RELATED"/>
    <property type="match status" value="1"/>
</dbReference>
<dbReference type="InterPro" id="IPR052898">
    <property type="entry name" value="ACAD10-like"/>
</dbReference>
<dbReference type="Pfam" id="PF01636">
    <property type="entry name" value="APH"/>
    <property type="match status" value="1"/>
</dbReference>
<sequence length="356" mass="39776">MLSDPSVFRPAYDTNQLKWSSLTAYLAQHGHALDQEFSPRQFSGGLGNWNFLVRVNGSLYVLRRPPAGPLPIGANDMGREYRILSRLAESFPLAPRALLYCEDPEVIGAPFLLIEYREGMVVRDRLTPEMARCGEAGGAALAGATLDVLAALHALDPVTIGLGQLGKPDGMVKRQAVNWTRRAQDAFDSMLPRPLEEAAEWLAQPAPLPQRTSLLHSDFKIDNIIFGRDSLQPIALIDWDMGTLGDPLLDLATLLSYWTEPNDPEAMHDLRQMPTTQPGFPSRQKVIEMYVDRTGLAVGDFKYYRVLAMFKLCVVFRQLYVRHLRGDPVPERYAAFGRLAEGLADFTGHVLQTEHF</sequence>
<dbReference type="InterPro" id="IPR041726">
    <property type="entry name" value="ACAD10_11_N"/>
</dbReference>